<feature type="signal peptide" evidence="2">
    <location>
        <begin position="1"/>
        <end position="30"/>
    </location>
</feature>
<comment type="caution">
    <text evidence="3">The sequence shown here is derived from an EMBL/GenBank/DDBJ whole genome shotgun (WGS) entry which is preliminary data.</text>
</comment>
<protein>
    <submittedName>
        <fullName evidence="3">LolA-related protein</fullName>
    </submittedName>
</protein>
<dbReference type="CDD" id="cd16325">
    <property type="entry name" value="LolA"/>
    <property type="match status" value="1"/>
</dbReference>
<dbReference type="Gene3D" id="2.50.20.10">
    <property type="entry name" value="Lipoprotein localisation LolA/LolB/LppX"/>
    <property type="match status" value="1"/>
</dbReference>
<dbReference type="InterPro" id="IPR029046">
    <property type="entry name" value="LolA/LolB/LppX"/>
</dbReference>
<evidence type="ECO:0000256" key="2">
    <source>
        <dbReference type="SAM" id="SignalP"/>
    </source>
</evidence>
<dbReference type="RefSeq" id="WP_345924536.1">
    <property type="nucleotide sequence ID" value="NZ_JBDIVF010000001.1"/>
</dbReference>
<evidence type="ECO:0000313" key="4">
    <source>
        <dbReference type="Proteomes" id="UP001548590"/>
    </source>
</evidence>
<dbReference type="EMBL" id="JBEWLZ010000002">
    <property type="protein sequence ID" value="MET1489286.1"/>
    <property type="molecule type" value="Genomic_DNA"/>
</dbReference>
<organism evidence="3 4">
    <name type="scientific">Uliginosibacterium paludis</name>
    <dbReference type="NCBI Taxonomy" id="1615952"/>
    <lineage>
        <taxon>Bacteria</taxon>
        <taxon>Pseudomonadati</taxon>
        <taxon>Pseudomonadota</taxon>
        <taxon>Betaproteobacteria</taxon>
        <taxon>Rhodocyclales</taxon>
        <taxon>Zoogloeaceae</taxon>
        <taxon>Uliginosibacterium</taxon>
    </lineage>
</organism>
<name>A0ABV2CN01_9RHOO</name>
<gene>
    <name evidence="3" type="ORF">ABVT11_05575</name>
</gene>
<sequence>MKTRPLRPVRDGLRLVAGALLCSAGLLAQAAEWTPAVLLEQLAKQKSAQGTFVEKKYIALLDKPAESSGTLSFTAPDKLEKRTLKPKPELMKLDGNQLYIEQAGKAPMSIALGSYPEVAAFVDSIRATLAGDRKALEDNFRLALNGSAAQWKLILSPRYSRMSDVISRVEISGSQAEVQKVAFELPDGDRSEMLISRSKP</sequence>
<reference evidence="3 4" key="1">
    <citation type="submission" date="2024-07" db="EMBL/GenBank/DDBJ databases">
        <title>Uliginosibacterium paludis KCTC:42655.</title>
        <authorList>
            <person name="Kim M.K."/>
        </authorList>
    </citation>
    <scope>NUCLEOTIDE SEQUENCE [LARGE SCALE GENOMIC DNA]</scope>
    <source>
        <strain evidence="3 4">KCTC 42655</strain>
    </source>
</reference>
<keyword evidence="1 2" id="KW-0732">Signal</keyword>
<dbReference type="SUPFAM" id="SSF89392">
    <property type="entry name" value="Prokaryotic lipoproteins and lipoprotein localization factors"/>
    <property type="match status" value="1"/>
</dbReference>
<proteinExistence type="predicted"/>
<dbReference type="Proteomes" id="UP001548590">
    <property type="component" value="Unassembled WGS sequence"/>
</dbReference>
<feature type="chain" id="PRO_5047497680" evidence="2">
    <location>
        <begin position="31"/>
        <end position="200"/>
    </location>
</feature>
<evidence type="ECO:0000256" key="1">
    <source>
        <dbReference type="ARBA" id="ARBA00022729"/>
    </source>
</evidence>
<accession>A0ABV2CN01</accession>
<keyword evidence="4" id="KW-1185">Reference proteome</keyword>
<evidence type="ECO:0000313" key="3">
    <source>
        <dbReference type="EMBL" id="MET1489286.1"/>
    </source>
</evidence>
<dbReference type="InterPro" id="IPR004564">
    <property type="entry name" value="OM_lipoprot_carrier_LolA-like"/>
</dbReference>
<dbReference type="Pfam" id="PF19574">
    <property type="entry name" value="LolA_3"/>
    <property type="match status" value="1"/>
</dbReference>